<sequence length="240" mass="27135">MSAGWDWAEPIRRKHFGEPLAGRYPLERIDGSEAYWALHEAEMRRHFPPEFYFNLAALSGEEGKRARARLASSEGGRPLADFWVARDGERVAAMFAGHQKDAETYRMWHSVVHPDYRRRGLYGEIIQRLLAYTRELGFDYVVSEHAPSNNAVIIAKLKAGFRIVALEIDAAVGPGLNLRYFHDEAHLRAYEFRCGLARLDERLVGAGFGAMPLLQEQLQRRPAAEAQAPEAPPRPDRPAG</sequence>
<dbReference type="InterPro" id="IPR000182">
    <property type="entry name" value="GNAT_dom"/>
</dbReference>
<name>A0A150TE56_SORCE</name>
<dbReference type="EMBL" id="JEME01002841">
    <property type="protein sequence ID" value="KYG02979.1"/>
    <property type="molecule type" value="Genomic_DNA"/>
</dbReference>
<evidence type="ECO:0000259" key="2">
    <source>
        <dbReference type="PROSITE" id="PS51186"/>
    </source>
</evidence>
<accession>A0A150TE56</accession>
<dbReference type="InterPro" id="IPR016181">
    <property type="entry name" value="Acyl_CoA_acyltransferase"/>
</dbReference>
<dbReference type="GO" id="GO:0016747">
    <property type="term" value="F:acyltransferase activity, transferring groups other than amino-acyl groups"/>
    <property type="evidence" value="ECO:0007669"/>
    <property type="project" value="InterPro"/>
</dbReference>
<protein>
    <recommendedName>
        <fullName evidence="2">N-acetyltransferase domain-containing protein</fullName>
    </recommendedName>
</protein>
<dbReference type="AlphaFoldDB" id="A0A150TE56"/>
<evidence type="ECO:0000313" key="4">
    <source>
        <dbReference type="Proteomes" id="UP000075502"/>
    </source>
</evidence>
<comment type="caution">
    <text evidence="3">The sequence shown here is derived from an EMBL/GenBank/DDBJ whole genome shotgun (WGS) entry which is preliminary data.</text>
</comment>
<evidence type="ECO:0000313" key="3">
    <source>
        <dbReference type="EMBL" id="KYG02979.1"/>
    </source>
</evidence>
<gene>
    <name evidence="3" type="ORF">BE21_53850</name>
</gene>
<organism evidence="3 4">
    <name type="scientific">Sorangium cellulosum</name>
    <name type="common">Polyangium cellulosum</name>
    <dbReference type="NCBI Taxonomy" id="56"/>
    <lineage>
        <taxon>Bacteria</taxon>
        <taxon>Pseudomonadati</taxon>
        <taxon>Myxococcota</taxon>
        <taxon>Polyangia</taxon>
        <taxon>Polyangiales</taxon>
        <taxon>Polyangiaceae</taxon>
        <taxon>Sorangium</taxon>
    </lineage>
</organism>
<dbReference type="Proteomes" id="UP000075502">
    <property type="component" value="Unassembled WGS sequence"/>
</dbReference>
<dbReference type="SUPFAM" id="SSF55729">
    <property type="entry name" value="Acyl-CoA N-acyltransferases (Nat)"/>
    <property type="match status" value="1"/>
</dbReference>
<dbReference type="Pfam" id="PF00583">
    <property type="entry name" value="Acetyltransf_1"/>
    <property type="match status" value="1"/>
</dbReference>
<evidence type="ECO:0000256" key="1">
    <source>
        <dbReference type="SAM" id="MobiDB-lite"/>
    </source>
</evidence>
<dbReference type="CDD" id="cd04301">
    <property type="entry name" value="NAT_SF"/>
    <property type="match status" value="1"/>
</dbReference>
<proteinExistence type="predicted"/>
<dbReference type="Gene3D" id="3.40.630.30">
    <property type="match status" value="1"/>
</dbReference>
<feature type="domain" description="N-acetyltransferase" evidence="2">
    <location>
        <begin position="38"/>
        <end position="197"/>
    </location>
</feature>
<feature type="region of interest" description="Disordered" evidence="1">
    <location>
        <begin position="219"/>
        <end position="240"/>
    </location>
</feature>
<reference evidence="3 4" key="1">
    <citation type="submission" date="2014-02" db="EMBL/GenBank/DDBJ databases">
        <title>The small core and large imbalanced accessory genome model reveals a collaborative survival strategy of Sorangium cellulosum strains in nature.</title>
        <authorList>
            <person name="Han K."/>
            <person name="Peng R."/>
            <person name="Blom J."/>
            <person name="Li Y.-Z."/>
        </authorList>
    </citation>
    <scope>NUCLEOTIDE SEQUENCE [LARGE SCALE GENOMIC DNA]</scope>
    <source>
        <strain evidence="3 4">So0007-03</strain>
    </source>
</reference>
<dbReference type="PROSITE" id="PS51186">
    <property type="entry name" value="GNAT"/>
    <property type="match status" value="1"/>
</dbReference>